<sequence length="73" mass="8513">MWKDAFGTLCQRERGGSKLCFSSQQRAFIGPRSEGDPAQHLIQEVLLRAANKYGKKNVWIFMNRWKYHKEIVG</sequence>
<reference evidence="1 2" key="1">
    <citation type="journal article" date="2020" name="BMC Genomics">
        <title>Intraspecific diversification of the crop wild relative Brassica cretica Lam. using demographic model selection.</title>
        <authorList>
            <person name="Kioukis A."/>
            <person name="Michalopoulou V.A."/>
            <person name="Briers L."/>
            <person name="Pirintsos S."/>
            <person name="Studholme D.J."/>
            <person name="Pavlidis P."/>
            <person name="Sarris P.F."/>
        </authorList>
    </citation>
    <scope>NUCLEOTIDE SEQUENCE [LARGE SCALE GENOMIC DNA]</scope>
    <source>
        <strain evidence="2">cv. PFS-1207/04</strain>
    </source>
</reference>
<evidence type="ECO:0000313" key="1">
    <source>
        <dbReference type="EMBL" id="KAF3545685.1"/>
    </source>
</evidence>
<organism evidence="1 2">
    <name type="scientific">Brassica cretica</name>
    <name type="common">Mustard</name>
    <dbReference type="NCBI Taxonomy" id="69181"/>
    <lineage>
        <taxon>Eukaryota</taxon>
        <taxon>Viridiplantae</taxon>
        <taxon>Streptophyta</taxon>
        <taxon>Embryophyta</taxon>
        <taxon>Tracheophyta</taxon>
        <taxon>Spermatophyta</taxon>
        <taxon>Magnoliopsida</taxon>
        <taxon>eudicotyledons</taxon>
        <taxon>Gunneridae</taxon>
        <taxon>Pentapetalae</taxon>
        <taxon>rosids</taxon>
        <taxon>malvids</taxon>
        <taxon>Brassicales</taxon>
        <taxon>Brassicaceae</taxon>
        <taxon>Brassiceae</taxon>
        <taxon>Brassica</taxon>
    </lineage>
</organism>
<comment type="caution">
    <text evidence="1">The sequence shown here is derived from an EMBL/GenBank/DDBJ whole genome shotgun (WGS) entry which is preliminary data.</text>
</comment>
<gene>
    <name evidence="1" type="ORF">DY000_02010568</name>
</gene>
<proteinExistence type="predicted"/>
<feature type="non-terminal residue" evidence="1">
    <location>
        <position position="73"/>
    </location>
</feature>
<evidence type="ECO:0000313" key="2">
    <source>
        <dbReference type="Proteomes" id="UP000266723"/>
    </source>
</evidence>
<keyword evidence="2" id="KW-1185">Reference proteome</keyword>
<accession>A0ABQ7C1X8</accession>
<name>A0ABQ7C1X8_BRACR</name>
<dbReference type="Proteomes" id="UP000266723">
    <property type="component" value="Unassembled WGS sequence"/>
</dbReference>
<dbReference type="EMBL" id="QGKV02000832">
    <property type="protein sequence ID" value="KAF3545685.1"/>
    <property type="molecule type" value="Genomic_DNA"/>
</dbReference>
<protein>
    <submittedName>
        <fullName evidence="1">Uncharacterized protein</fullName>
    </submittedName>
</protein>